<evidence type="ECO:0000256" key="3">
    <source>
        <dbReference type="ARBA" id="ARBA00022679"/>
    </source>
</evidence>
<keyword evidence="8" id="KW-0472">Membrane</keyword>
<dbReference type="AlphaFoldDB" id="A0A3S1B0R7"/>
<dbReference type="FunFam" id="3.40.50.300:FF:001418">
    <property type="entry name" value="Heparan sulfate 2-o-sulfotransferase"/>
    <property type="match status" value="1"/>
</dbReference>
<evidence type="ECO:0000256" key="5">
    <source>
        <dbReference type="ARBA" id="ARBA00022968"/>
    </source>
</evidence>
<evidence type="ECO:0000313" key="12">
    <source>
        <dbReference type="Proteomes" id="UP000271974"/>
    </source>
</evidence>
<dbReference type="EMBL" id="RQTK01001834">
    <property type="protein sequence ID" value="RUS69100.1"/>
    <property type="molecule type" value="Genomic_DNA"/>
</dbReference>
<gene>
    <name evidence="11" type="ORF">EGW08_023137</name>
</gene>
<keyword evidence="5" id="KW-0735">Signal-anchor</keyword>
<comment type="similarity">
    <text evidence="2">Belongs to the sulfotransferase 3 family.</text>
</comment>
<evidence type="ECO:0000256" key="8">
    <source>
        <dbReference type="ARBA" id="ARBA00023136"/>
    </source>
</evidence>
<evidence type="ECO:0000256" key="1">
    <source>
        <dbReference type="ARBA" id="ARBA00004323"/>
    </source>
</evidence>
<proteinExistence type="inferred from homology"/>
<evidence type="ECO:0000256" key="7">
    <source>
        <dbReference type="ARBA" id="ARBA00023034"/>
    </source>
</evidence>
<dbReference type="GO" id="GO:0009101">
    <property type="term" value="P:glycoprotein biosynthetic process"/>
    <property type="evidence" value="ECO:0007669"/>
    <property type="project" value="UniProtKB-ARBA"/>
</dbReference>
<dbReference type="PANTHER" id="PTHR12129:SF17">
    <property type="entry name" value="HEPARAN SULFATE 2-O-SULFOTRANSFERASE 1"/>
    <property type="match status" value="1"/>
</dbReference>
<keyword evidence="4" id="KW-0812">Transmembrane</keyword>
<dbReference type="PANTHER" id="PTHR12129">
    <property type="entry name" value="HEPARAN SULFATE 2-O-SULFOTRANSFERASE"/>
    <property type="match status" value="1"/>
</dbReference>
<dbReference type="STRING" id="188477.A0A3S1B0R7"/>
<dbReference type="Proteomes" id="UP000271974">
    <property type="component" value="Unassembled WGS sequence"/>
</dbReference>
<dbReference type="OrthoDB" id="10019582at2759"/>
<dbReference type="InterPro" id="IPR005331">
    <property type="entry name" value="Sulfotransferase"/>
</dbReference>
<evidence type="ECO:0000256" key="9">
    <source>
        <dbReference type="ARBA" id="ARBA00023157"/>
    </source>
</evidence>
<comment type="subcellular location">
    <subcellularLocation>
        <location evidence="1">Golgi apparatus membrane</location>
        <topology evidence="1">Single-pass type II membrane protein</topology>
    </subcellularLocation>
</comment>
<evidence type="ECO:0000256" key="10">
    <source>
        <dbReference type="ARBA" id="ARBA00023180"/>
    </source>
</evidence>
<evidence type="ECO:0000256" key="2">
    <source>
        <dbReference type="ARBA" id="ARBA00010569"/>
    </source>
</evidence>
<name>A0A3S1B0R7_ELYCH</name>
<keyword evidence="7" id="KW-0333">Golgi apparatus</keyword>
<protein>
    <recommendedName>
        <fullName evidence="13">Heparan sulfate 2-O-sulfotransferase 1</fullName>
    </recommendedName>
</protein>
<keyword evidence="6" id="KW-1133">Transmembrane helix</keyword>
<dbReference type="InterPro" id="IPR007734">
    <property type="entry name" value="Heparan_SO4_2-O-STrfase"/>
</dbReference>
<comment type="caution">
    <text evidence="11">The sequence shown here is derived from an EMBL/GenBank/DDBJ whole genome shotgun (WGS) entry which is preliminary data.</text>
</comment>
<evidence type="ECO:0000313" key="11">
    <source>
        <dbReference type="EMBL" id="RUS69100.1"/>
    </source>
</evidence>
<evidence type="ECO:0008006" key="13">
    <source>
        <dbReference type="Google" id="ProtNLM"/>
    </source>
</evidence>
<dbReference type="Pfam" id="PF03567">
    <property type="entry name" value="Sulfotransfer_2"/>
    <property type="match status" value="1"/>
</dbReference>
<organism evidence="11 12">
    <name type="scientific">Elysia chlorotica</name>
    <name type="common">Eastern emerald elysia</name>
    <name type="synonym">Sea slug</name>
    <dbReference type="NCBI Taxonomy" id="188477"/>
    <lineage>
        <taxon>Eukaryota</taxon>
        <taxon>Metazoa</taxon>
        <taxon>Spiralia</taxon>
        <taxon>Lophotrochozoa</taxon>
        <taxon>Mollusca</taxon>
        <taxon>Gastropoda</taxon>
        <taxon>Heterobranchia</taxon>
        <taxon>Euthyneura</taxon>
        <taxon>Panpulmonata</taxon>
        <taxon>Sacoglossa</taxon>
        <taxon>Placobranchoidea</taxon>
        <taxon>Plakobranchidae</taxon>
        <taxon>Elysia</taxon>
    </lineage>
</organism>
<evidence type="ECO:0000256" key="4">
    <source>
        <dbReference type="ARBA" id="ARBA00022692"/>
    </source>
</evidence>
<keyword evidence="10" id="KW-0325">Glycoprotein</keyword>
<evidence type="ECO:0000256" key="6">
    <source>
        <dbReference type="ARBA" id="ARBA00022989"/>
    </source>
</evidence>
<reference evidence="11 12" key="1">
    <citation type="submission" date="2019-01" db="EMBL/GenBank/DDBJ databases">
        <title>A draft genome assembly of the solar-powered sea slug Elysia chlorotica.</title>
        <authorList>
            <person name="Cai H."/>
            <person name="Li Q."/>
            <person name="Fang X."/>
            <person name="Li J."/>
            <person name="Curtis N.E."/>
            <person name="Altenburger A."/>
            <person name="Shibata T."/>
            <person name="Feng M."/>
            <person name="Maeda T."/>
            <person name="Schwartz J.A."/>
            <person name="Shigenobu S."/>
            <person name="Lundholm N."/>
            <person name="Nishiyama T."/>
            <person name="Yang H."/>
            <person name="Hasebe M."/>
            <person name="Li S."/>
            <person name="Pierce S.K."/>
            <person name="Wang J."/>
        </authorList>
    </citation>
    <scope>NUCLEOTIDE SEQUENCE [LARGE SCALE GENOMIC DNA]</scope>
    <source>
        <strain evidence="11">EC2010</strain>
        <tissue evidence="11">Whole organism of an adult</tissue>
    </source>
</reference>
<dbReference type="InterPro" id="IPR027417">
    <property type="entry name" value="P-loop_NTPase"/>
</dbReference>
<keyword evidence="3" id="KW-0808">Transferase</keyword>
<dbReference type="SUPFAM" id="SSF52540">
    <property type="entry name" value="P-loop containing nucleoside triphosphate hydrolases"/>
    <property type="match status" value="1"/>
</dbReference>
<keyword evidence="12" id="KW-1185">Reference proteome</keyword>
<sequence>MSIARLSGNFLGFPMKMWAVILLVFLICLSVYRIFDGLNSQILMLTDSRSKLEKAITKLQLERIDISHGQPVTVHSELPKEKEGDLGENTVIIYNRVPKTGSTSLAGVLYDLCTVNRYHVIHLNTSRNQRTLGLADQMRFITNITNWDTKKPAIYHGHLAFIDFSRFGVKQQPIYINMVREPLDRLISYYYFVRFGDDFRPYMKRRKAGDNESFDECVARAGADCDPRNLWVQIPYFCGHHADCWEPGNEWALEEAKSNLLHHYLIVGITEELRSFLAVLEAALPRFFHGATALYNQGTKAHLRKTIKKYPPKPETLEKIKDSNIYRMESEFYEFAVDHFHYIKSQTVRRNEDGDIFIKEKRFLFEKIRPR</sequence>
<accession>A0A3S1B0R7</accession>
<dbReference type="GO" id="GO:0000139">
    <property type="term" value="C:Golgi membrane"/>
    <property type="evidence" value="ECO:0007669"/>
    <property type="project" value="UniProtKB-SubCell"/>
</dbReference>
<dbReference type="Gene3D" id="3.40.50.300">
    <property type="entry name" value="P-loop containing nucleotide triphosphate hydrolases"/>
    <property type="match status" value="1"/>
</dbReference>
<keyword evidence="9" id="KW-1015">Disulfide bond</keyword>
<dbReference type="GO" id="GO:0004394">
    <property type="term" value="F:heparan sulfate 2-sulfotransferase activity"/>
    <property type="evidence" value="ECO:0007669"/>
    <property type="project" value="UniProtKB-ARBA"/>
</dbReference>